<reference evidence="2" key="1">
    <citation type="journal article" date="2023" name="Front. Plant Sci.">
        <title>Chromosomal-level genome assembly of Melastoma candidum provides insights into trichome evolution.</title>
        <authorList>
            <person name="Zhong Y."/>
            <person name="Wu W."/>
            <person name="Sun C."/>
            <person name="Zou P."/>
            <person name="Liu Y."/>
            <person name="Dai S."/>
            <person name="Zhou R."/>
        </authorList>
    </citation>
    <scope>NUCLEOTIDE SEQUENCE [LARGE SCALE GENOMIC DNA]</scope>
</reference>
<proteinExistence type="predicted"/>
<keyword evidence="2" id="KW-1185">Reference proteome</keyword>
<dbReference type="EMBL" id="CM042889">
    <property type="protein sequence ID" value="KAI4321640.1"/>
    <property type="molecule type" value="Genomic_DNA"/>
</dbReference>
<sequence>MDRRSWPWKKKSSDKSATEKAAALLDSANAASESAKDKGDLEKPSHVQVSVETYSRLSGLEEKVKTYEETIQSLEERIEELNEKLSTAEAEITTKEDMVKQHSKVAEEAVSGWEKAEAEALALKGHLESVMLEKLAAEDRASHLDGALKECMRQTRNLKEEHEKNLQEVVLIKTKQLEKIQDEFEAKIASLDQELLTSVTENAALSRSLQERSNMVIKLTQEKSSALAEIELLKSNIESCEREIGRFKYEVHLVTKELDIRNEEKNMSVRSAEVANKQHIEGVKKIAKLEAECQRLRGLVRKKLPGPAALAQMRVEVESLGRDYGDPHFKRSPVKPSSPHPSPIPDFCFDNLQKVQRENEFLTERLYAMEEEAKVVKEALAKRNSELQVSRSSFAKTTSKLHLLEAQMHVYNASNPPSLTSMSEDGNDEDRSVTSSWAASLMSDLTQIKKVKNFDKPVKDDNSERLELMDDFLEMEKLANNPDGTISTTGISVKNHPLGSSSGGLLDAGKDMEPPALKQESSMEQLKCVKLQSRILSVLEKNTEADNVHRVLEEIKQVLQEAYDIRDHKSVSSLSEEKHCSDIVLFDAKASTNDASAVSEVNSKVTDEADQRSGLDLEASLSHIHEFILILGKEAVAAHDISVGRQDLIQTIEDFSTTYHRFLNKDADLTNIVDDLSRVFSKARQLKFNILDRVSDSETTSPDCIDKVALPENGAFHRDSSSRNGYRSGRANIMDLASNSEISDDSNTNSDYEASTSVGVLVEDYEKLRSENEKLAKDLAISNGNLETMKSRVEELEQTLVDVKSQLAASQKSYSLAETQLKCMAESYRSLEERAEELQMEVELLRAKINNLRNDLHEEKNSHQDTLAKFRELEERLLSMESSSARTDGELKSKQEHDLTAAAEKLAECQETIFMLGRQLKALHPQTELPPVHPNLRDIDPADDADATQTTTPTGNQSPVNLYMVPSSPSESEPNFVKSPVSSKRQKHRATLSGSSTSSSSERQSRGFSRFFSTKG</sequence>
<protein>
    <submittedName>
        <fullName evidence="1">Uncharacterized protein</fullName>
    </submittedName>
</protein>
<organism evidence="1 2">
    <name type="scientific">Melastoma candidum</name>
    <dbReference type="NCBI Taxonomy" id="119954"/>
    <lineage>
        <taxon>Eukaryota</taxon>
        <taxon>Viridiplantae</taxon>
        <taxon>Streptophyta</taxon>
        <taxon>Embryophyta</taxon>
        <taxon>Tracheophyta</taxon>
        <taxon>Spermatophyta</taxon>
        <taxon>Magnoliopsida</taxon>
        <taxon>eudicotyledons</taxon>
        <taxon>Gunneridae</taxon>
        <taxon>Pentapetalae</taxon>
        <taxon>rosids</taxon>
        <taxon>malvids</taxon>
        <taxon>Myrtales</taxon>
        <taxon>Melastomataceae</taxon>
        <taxon>Melastomatoideae</taxon>
        <taxon>Melastomateae</taxon>
        <taxon>Melastoma</taxon>
    </lineage>
</organism>
<gene>
    <name evidence="1" type="ORF">MLD38_035001</name>
</gene>
<evidence type="ECO:0000313" key="2">
    <source>
        <dbReference type="Proteomes" id="UP001057402"/>
    </source>
</evidence>
<accession>A0ACB9MBT8</accession>
<dbReference type="Proteomes" id="UP001057402">
    <property type="component" value="Chromosome 10"/>
</dbReference>
<comment type="caution">
    <text evidence="1">The sequence shown here is derived from an EMBL/GenBank/DDBJ whole genome shotgun (WGS) entry which is preliminary data.</text>
</comment>
<evidence type="ECO:0000313" key="1">
    <source>
        <dbReference type="EMBL" id="KAI4321640.1"/>
    </source>
</evidence>
<name>A0ACB9MBT8_9MYRT</name>